<keyword evidence="3 8" id="KW-1134">Transmembrane beta strand</keyword>
<dbReference type="Gene3D" id="2.40.170.20">
    <property type="entry name" value="TonB-dependent receptor, beta-barrel domain"/>
    <property type="match status" value="1"/>
</dbReference>
<dbReference type="AlphaFoldDB" id="A0AAD0RHZ7"/>
<evidence type="ECO:0000313" key="14">
    <source>
        <dbReference type="Proteomes" id="UP000258102"/>
    </source>
</evidence>
<feature type="domain" description="TonB-dependent receptor-like beta-barrel" evidence="11">
    <location>
        <begin position="537"/>
        <end position="855"/>
    </location>
</feature>
<evidence type="ECO:0000256" key="8">
    <source>
        <dbReference type="PROSITE-ProRule" id="PRU01360"/>
    </source>
</evidence>
<keyword evidence="4 8" id="KW-0812">Transmembrane</keyword>
<evidence type="ECO:0000256" key="4">
    <source>
        <dbReference type="ARBA" id="ARBA00022692"/>
    </source>
</evidence>
<evidence type="ECO:0000256" key="5">
    <source>
        <dbReference type="ARBA" id="ARBA00023077"/>
    </source>
</evidence>
<dbReference type="InterPro" id="IPR000531">
    <property type="entry name" value="Beta-barrel_TonB"/>
</dbReference>
<dbReference type="Proteomes" id="UP000258102">
    <property type="component" value="Chromosome 1"/>
</dbReference>
<dbReference type="SUPFAM" id="SSF56935">
    <property type="entry name" value="Porins"/>
    <property type="match status" value="1"/>
</dbReference>
<evidence type="ECO:0000256" key="3">
    <source>
        <dbReference type="ARBA" id="ARBA00022452"/>
    </source>
</evidence>
<keyword evidence="6 8" id="KW-0472">Membrane</keyword>
<dbReference type="KEGG" id="ppis:B1L02_09560"/>
<dbReference type="PANTHER" id="PTHR40980">
    <property type="entry name" value="PLUG DOMAIN-CONTAINING PROTEIN"/>
    <property type="match status" value="1"/>
</dbReference>
<dbReference type="GO" id="GO:0009279">
    <property type="term" value="C:cell outer membrane"/>
    <property type="evidence" value="ECO:0007669"/>
    <property type="project" value="UniProtKB-SubCell"/>
</dbReference>
<accession>A0AAD0RHZ7</accession>
<evidence type="ECO:0000256" key="2">
    <source>
        <dbReference type="ARBA" id="ARBA00022448"/>
    </source>
</evidence>
<comment type="subcellular location">
    <subcellularLocation>
        <location evidence="1 8">Cell outer membrane</location>
        <topology evidence="1 8">Multi-pass membrane protein</topology>
    </subcellularLocation>
</comment>
<dbReference type="CDD" id="cd01347">
    <property type="entry name" value="ligand_gated_channel"/>
    <property type="match status" value="1"/>
</dbReference>
<dbReference type="InterPro" id="IPR039426">
    <property type="entry name" value="TonB-dep_rcpt-like"/>
</dbReference>
<dbReference type="Pfam" id="PF00593">
    <property type="entry name" value="TonB_dep_Rec_b-barrel"/>
    <property type="match status" value="1"/>
</dbReference>
<protein>
    <submittedName>
        <fullName evidence="13">TonB-dependent receptor</fullName>
    </submittedName>
</protein>
<evidence type="ECO:0000256" key="6">
    <source>
        <dbReference type="ARBA" id="ARBA00023136"/>
    </source>
</evidence>
<dbReference type="InterPro" id="IPR012910">
    <property type="entry name" value="Plug_dom"/>
</dbReference>
<dbReference type="InterPro" id="IPR036942">
    <property type="entry name" value="Beta-barrel_TonB_sf"/>
</dbReference>
<dbReference type="Pfam" id="PF07715">
    <property type="entry name" value="Plug"/>
    <property type="match status" value="1"/>
</dbReference>
<dbReference type="PANTHER" id="PTHR40980:SF3">
    <property type="entry name" value="TONB-DEPENDENT RECEPTOR-LIKE BETA-BARREL DOMAIN-CONTAINING PROTEIN"/>
    <property type="match status" value="1"/>
</dbReference>
<comment type="similarity">
    <text evidence="8 9">Belongs to the TonB-dependent receptor family.</text>
</comment>
<reference evidence="13 14" key="1">
    <citation type="submission" date="2018-08" db="EMBL/GenBank/DDBJ databases">
        <title>Whole Genome Sequences of Two Pseudoalteromonas piscicida Strains, DE1-A and DE2-A, which Exhibit Strong Antibacterial Activity against Vibrio vulnificus.</title>
        <authorList>
            <person name="Richards G.P."/>
            <person name="Needleman D.S."/>
            <person name="Watson M.A."/>
            <person name="Polson S.W."/>
        </authorList>
    </citation>
    <scope>NUCLEOTIDE SEQUENCE [LARGE SCALE GENOMIC DNA]</scope>
    <source>
        <strain evidence="13 14">DE2-A</strain>
    </source>
</reference>
<evidence type="ECO:0000256" key="7">
    <source>
        <dbReference type="ARBA" id="ARBA00023237"/>
    </source>
</evidence>
<keyword evidence="13" id="KW-0675">Receptor</keyword>
<feature type="domain" description="TonB-dependent receptor plug" evidence="12">
    <location>
        <begin position="67"/>
        <end position="174"/>
    </location>
</feature>
<dbReference type="EMBL" id="CP031761">
    <property type="protein sequence ID" value="AXR02049.1"/>
    <property type="molecule type" value="Genomic_DNA"/>
</dbReference>
<dbReference type="InterPro" id="IPR010104">
    <property type="entry name" value="TonB_rcpt_bac"/>
</dbReference>
<dbReference type="NCBIfam" id="TIGR01782">
    <property type="entry name" value="TonB-Xanth-Caul"/>
    <property type="match status" value="1"/>
</dbReference>
<dbReference type="Gene3D" id="2.170.130.10">
    <property type="entry name" value="TonB-dependent receptor, plug domain"/>
    <property type="match status" value="1"/>
</dbReference>
<evidence type="ECO:0000259" key="12">
    <source>
        <dbReference type="Pfam" id="PF07715"/>
    </source>
</evidence>
<dbReference type="PROSITE" id="PS52016">
    <property type="entry name" value="TONB_DEPENDENT_REC_3"/>
    <property type="match status" value="1"/>
</dbReference>
<dbReference type="RefSeq" id="WP_088530850.1">
    <property type="nucleotide sequence ID" value="NZ_CP021646.1"/>
</dbReference>
<proteinExistence type="inferred from homology"/>
<name>A0AAD0RHZ7_PSEO7</name>
<evidence type="ECO:0000259" key="11">
    <source>
        <dbReference type="Pfam" id="PF00593"/>
    </source>
</evidence>
<keyword evidence="5 9" id="KW-0798">TonB box</keyword>
<keyword evidence="2 8" id="KW-0813">Transport</keyword>
<organism evidence="13 14">
    <name type="scientific">Pseudoalteromonas piscicida</name>
    <dbReference type="NCBI Taxonomy" id="43662"/>
    <lineage>
        <taxon>Bacteria</taxon>
        <taxon>Pseudomonadati</taxon>
        <taxon>Pseudomonadota</taxon>
        <taxon>Gammaproteobacteria</taxon>
        <taxon>Alteromonadales</taxon>
        <taxon>Pseudoalteromonadaceae</taxon>
        <taxon>Pseudoalteromonas</taxon>
    </lineage>
</organism>
<evidence type="ECO:0000256" key="9">
    <source>
        <dbReference type="RuleBase" id="RU003357"/>
    </source>
</evidence>
<feature type="region of interest" description="Disordered" evidence="10">
    <location>
        <begin position="649"/>
        <end position="670"/>
    </location>
</feature>
<dbReference type="InterPro" id="IPR037066">
    <property type="entry name" value="Plug_dom_sf"/>
</dbReference>
<evidence type="ECO:0000256" key="10">
    <source>
        <dbReference type="SAM" id="MobiDB-lite"/>
    </source>
</evidence>
<evidence type="ECO:0000313" key="13">
    <source>
        <dbReference type="EMBL" id="AXR02049.1"/>
    </source>
</evidence>
<keyword evidence="7 8" id="KW-0998">Cell outer membrane</keyword>
<gene>
    <name evidence="13" type="ORF">D0511_08205</name>
</gene>
<evidence type="ECO:0000256" key="1">
    <source>
        <dbReference type="ARBA" id="ARBA00004571"/>
    </source>
</evidence>
<sequence>MKHNKHSNSRVTKFLPALAITLSFNSNTIVAQDKEKKIEENSIEKIEVKGFRGSLNRSLAQKRWAVGVIDAISAEDLGKFPDLNISESLQRVPGVTLNRNSNGEGQAINLRGLGPQFTRVEINGMSGTGNGSGGRFGTSSGERGFNFELLASELFSNVEIRKSPTASDVEGGMAGIVSLETPKPLTYDGLKASVSLQGNYSELSEETDPRGSFLVSNNIDDTFGIAFSLALADTNFRSDTAEGGSWRPGSSFGRGDSEALIPNGTRYYNFLEERNSVGSTLTIQYRPSDNLELTFDGIYATLDSERLANRNDMPVENPGTVVTLEERDGVATSGSFRGVQQRVGTNFIDTEENFLQLTSKAEWILNDNWVIKPFVGYSKRKAERQFDLYSFRLADENGFDPGTVSFGVRGDFIDFGSSETDFTSNPEDFLFNIFILRPSIDEDEEISTQIDFERYFDSNSLSSVEFGFRYADRKKVRLQTQERLQRNVDDLRVVPSLAAVAGYLPFDVSGANAPLQQLFADPSLIRSVYYPGGNAVDGTFIRPLPGFNASESWSVEEETINAYAQANFEFDEVFFNVGLRLVNTTQTSNGNTVANRFQPTEKITPVSVSNTYTRYLPSFNFKYNIAEEMVLRTAYTKSLTRPNLSSLAPSETVNGIDEGGGTGSTGNPNLEPFTSDNFDLVYEWYFAEEAYFSANLFFKDIGGLIDTTSFTEIRSFPRQADGVIVEGPIVFTSFENGVSAEISGLELAYQQPLSESFGAVFNFTYADSSADFGTDGDVRSTGLPGLSRSSYNATLYFDNGVLDARLSYAWRERYLADFTDDFGVPRFTDDFGQLDFSANYAVSDNLQLQLQVLNITEEQIVNQSTDRFLPYGVNNLDRRVMFGARYVF</sequence>